<evidence type="ECO:0008006" key="3">
    <source>
        <dbReference type="Google" id="ProtNLM"/>
    </source>
</evidence>
<accession>A0AAE8XBK6</accession>
<sequence length="109" mass="12634">MGARIECEKCRHRHLYPHGTPCSLCDGFEHYSPRDKPVADPTPTSPSYYSRFKIQPLDFIAANNLDFLIGNIIKYVMRHDAKNGLEDLQKARVYLDRLIQRAKEKEKDA</sequence>
<proteinExistence type="predicted"/>
<keyword evidence="2" id="KW-1185">Reference proteome</keyword>
<protein>
    <recommendedName>
        <fullName evidence="3">DUF3310 domain-containing protein</fullName>
    </recommendedName>
</protein>
<evidence type="ECO:0000313" key="1">
    <source>
        <dbReference type="EMBL" id="UAJ16896.1"/>
    </source>
</evidence>
<dbReference type="InterPro" id="IPR021739">
    <property type="entry name" value="SaV-like"/>
</dbReference>
<gene>
    <name evidence="1" type="ORF">CPT_ProddE_016</name>
</gene>
<name>A0AAE8XBK6_9CAUD</name>
<dbReference type="Pfam" id="PF11753">
    <property type="entry name" value="DUF3310"/>
    <property type="match status" value="1"/>
</dbReference>
<dbReference type="Proteomes" id="UP000827424">
    <property type="component" value="Segment"/>
</dbReference>
<reference evidence="1" key="1">
    <citation type="submission" date="2021-07" db="EMBL/GenBank/DDBJ databases">
        <title>A sheep in wolf's clothing: the temperate origins of bacteriophage T7.</title>
        <authorList>
            <person name="Boeckman J.X."/>
            <person name="Korn A."/>
            <person name="Yao G."/>
            <person name="Ravindran A."/>
            <person name="Gonzalez C."/>
            <person name="Gill J."/>
        </authorList>
    </citation>
    <scope>NUCLEOTIDE SEQUENCE</scope>
</reference>
<organism evidence="1 2">
    <name type="scientific">Desulfovibrio phage ProddE</name>
    <dbReference type="NCBI Taxonomy" id="2866661"/>
    <lineage>
        <taxon>Viruses</taxon>
        <taxon>Duplodnaviria</taxon>
        <taxon>Heunggongvirae</taxon>
        <taxon>Uroviricota</taxon>
        <taxon>Caudoviricetes</taxon>
        <taxon>Autographivirales</taxon>
        <taxon>Autographivirales incertae sedis</taxon>
        <taxon>Proddevirus</taxon>
        <taxon>Proddevirus proddE</taxon>
    </lineage>
</organism>
<evidence type="ECO:0000313" key="2">
    <source>
        <dbReference type="Proteomes" id="UP000827424"/>
    </source>
</evidence>
<dbReference type="EMBL" id="MZ666938">
    <property type="protein sequence ID" value="UAJ16896.1"/>
    <property type="molecule type" value="Genomic_DNA"/>
</dbReference>